<dbReference type="Proteomes" id="UP000625711">
    <property type="component" value="Unassembled WGS sequence"/>
</dbReference>
<keyword evidence="2" id="KW-1185">Reference proteome</keyword>
<evidence type="ECO:0000313" key="1">
    <source>
        <dbReference type="EMBL" id="KAF7266149.1"/>
    </source>
</evidence>
<organism evidence="1 2">
    <name type="scientific">Rhynchophorus ferrugineus</name>
    <name type="common">Red palm weevil</name>
    <name type="synonym">Curculio ferrugineus</name>
    <dbReference type="NCBI Taxonomy" id="354439"/>
    <lineage>
        <taxon>Eukaryota</taxon>
        <taxon>Metazoa</taxon>
        <taxon>Ecdysozoa</taxon>
        <taxon>Arthropoda</taxon>
        <taxon>Hexapoda</taxon>
        <taxon>Insecta</taxon>
        <taxon>Pterygota</taxon>
        <taxon>Neoptera</taxon>
        <taxon>Endopterygota</taxon>
        <taxon>Coleoptera</taxon>
        <taxon>Polyphaga</taxon>
        <taxon>Cucujiformia</taxon>
        <taxon>Curculionidae</taxon>
        <taxon>Dryophthorinae</taxon>
        <taxon>Rhynchophorus</taxon>
    </lineage>
</organism>
<reference evidence="1" key="1">
    <citation type="submission" date="2020-08" db="EMBL/GenBank/DDBJ databases">
        <title>Genome sequencing and assembly of the red palm weevil Rhynchophorus ferrugineus.</title>
        <authorList>
            <person name="Dias G.B."/>
            <person name="Bergman C.M."/>
            <person name="Manee M."/>
        </authorList>
    </citation>
    <scope>NUCLEOTIDE SEQUENCE</scope>
    <source>
        <strain evidence="1">AA-2017</strain>
        <tissue evidence="1">Whole larva</tissue>
    </source>
</reference>
<protein>
    <submittedName>
        <fullName evidence="1">Uncharacterized protein</fullName>
    </submittedName>
</protein>
<name>A0A834HS97_RHYFE</name>
<evidence type="ECO:0000313" key="2">
    <source>
        <dbReference type="Proteomes" id="UP000625711"/>
    </source>
</evidence>
<accession>A0A834HS97</accession>
<proteinExistence type="predicted"/>
<sequence length="96" mass="10789">MRYPEEISDIHNSTLLKKDFTLAVPDSLSRFFFLPVLDLLGQVESKIVGASAIDVLNPILLAVHVFTENKFVTFFSPLYLRFSASEPVDPAGVYRN</sequence>
<dbReference type="AlphaFoldDB" id="A0A834HS97"/>
<gene>
    <name evidence="1" type="ORF">GWI33_020519</name>
</gene>
<comment type="caution">
    <text evidence="1">The sequence shown here is derived from an EMBL/GenBank/DDBJ whole genome shotgun (WGS) entry which is preliminary data.</text>
</comment>
<dbReference type="EMBL" id="JAACXV010014560">
    <property type="protein sequence ID" value="KAF7266149.1"/>
    <property type="molecule type" value="Genomic_DNA"/>
</dbReference>